<accession>A0AAV5UY61</accession>
<proteinExistence type="predicted"/>
<reference evidence="1" key="1">
    <citation type="submission" date="2023-10" db="EMBL/GenBank/DDBJ databases">
        <title>Genome assembly of Pristionchus species.</title>
        <authorList>
            <person name="Yoshida K."/>
            <person name="Sommer R.J."/>
        </authorList>
    </citation>
    <scope>NUCLEOTIDE SEQUENCE</scope>
    <source>
        <strain evidence="1">RS5133</strain>
    </source>
</reference>
<feature type="non-terminal residue" evidence="1">
    <location>
        <position position="380"/>
    </location>
</feature>
<organism evidence="1 2">
    <name type="scientific">Pristionchus fissidentatus</name>
    <dbReference type="NCBI Taxonomy" id="1538716"/>
    <lineage>
        <taxon>Eukaryota</taxon>
        <taxon>Metazoa</taxon>
        <taxon>Ecdysozoa</taxon>
        <taxon>Nematoda</taxon>
        <taxon>Chromadorea</taxon>
        <taxon>Rhabditida</taxon>
        <taxon>Rhabditina</taxon>
        <taxon>Diplogasteromorpha</taxon>
        <taxon>Diplogasteroidea</taxon>
        <taxon>Neodiplogasteridae</taxon>
        <taxon>Pristionchus</taxon>
    </lineage>
</organism>
<gene>
    <name evidence="1" type="ORF">PFISCL1PPCAC_2576</name>
</gene>
<protein>
    <submittedName>
        <fullName evidence="1">Uncharacterized protein</fullName>
    </submittedName>
</protein>
<comment type="caution">
    <text evidence="1">The sequence shown here is derived from an EMBL/GenBank/DDBJ whole genome shotgun (WGS) entry which is preliminary data.</text>
</comment>
<keyword evidence="2" id="KW-1185">Reference proteome</keyword>
<name>A0AAV5UY61_9BILA</name>
<evidence type="ECO:0000313" key="2">
    <source>
        <dbReference type="Proteomes" id="UP001432322"/>
    </source>
</evidence>
<dbReference type="EMBL" id="BTSY01000001">
    <property type="protein sequence ID" value="GMT11279.1"/>
    <property type="molecule type" value="Genomic_DNA"/>
</dbReference>
<dbReference type="AlphaFoldDB" id="A0AAV5UY61"/>
<feature type="non-terminal residue" evidence="1">
    <location>
        <position position="1"/>
    </location>
</feature>
<sequence length="380" mass="42792">NDQTGQFNVQSSTPVQSWEGFRCSKKRCITCENPCPSCNNEIEFHKGTLSECGYFKCATKLLLVDNEVKNINQKYTCASEKKNENIWKGEKSGDIIKSSNVQCLQEIPCKEVLKSDCSMFTDNTPIKNSCGRMDSFDDSVANNKCPDSSLYFYDSSTHKKVDELKCDKDSGKWKMTVDTETEAVTSSSGIFYCKYEECDATNVFKAHCDSTESCVNAIPDDNEQFGKVYKCPDQHSFKVKIGDSEYKTFEQTSFAYCSQSRFKIDDTFVKSAKCSKKLYCQDLTPLKSDCMGTSNCKQVDFRIRGPIYCDENGDNDDYQMLNKDTSETYSRINCEANRGDWTAYISDEYGDSDGDETSPDNDANIVCVIMSSSISSSLLL</sequence>
<evidence type="ECO:0000313" key="1">
    <source>
        <dbReference type="EMBL" id="GMT11279.1"/>
    </source>
</evidence>
<dbReference type="Proteomes" id="UP001432322">
    <property type="component" value="Unassembled WGS sequence"/>
</dbReference>